<dbReference type="InterPro" id="IPR036291">
    <property type="entry name" value="NAD(P)-bd_dom_sf"/>
</dbReference>
<keyword evidence="6 11" id="KW-0028">Amino-acid biosynthesis</keyword>
<proteinExistence type="inferred from homology"/>
<dbReference type="EMBL" id="AAMD01000011">
    <property type="protein sequence ID" value="EAU68883.1"/>
    <property type="molecule type" value="Genomic_DNA"/>
</dbReference>
<dbReference type="Gene3D" id="3.40.50.720">
    <property type="entry name" value="NAD(P)-binding Rossmann-like Domain"/>
    <property type="match status" value="1"/>
</dbReference>
<evidence type="ECO:0000256" key="7">
    <source>
        <dbReference type="ARBA" id="ARBA00022697"/>
    </source>
</evidence>
<dbReference type="CDD" id="cd04881">
    <property type="entry name" value="ACT_HSDH-Hom"/>
    <property type="match status" value="1"/>
</dbReference>
<evidence type="ECO:0000256" key="12">
    <source>
        <dbReference type="RuleBase" id="RU004171"/>
    </source>
</evidence>
<dbReference type="GO" id="GO:0004412">
    <property type="term" value="F:homoserine dehydrogenase activity"/>
    <property type="evidence" value="ECO:0007669"/>
    <property type="project" value="UniProtKB-EC"/>
</dbReference>
<keyword evidence="8 11" id="KW-0521">NADP</keyword>
<comment type="catalytic activity">
    <reaction evidence="11">
        <text>L-homoserine + NADP(+) = L-aspartate 4-semialdehyde + NADPH + H(+)</text>
        <dbReference type="Rhea" id="RHEA:15761"/>
        <dbReference type="ChEBI" id="CHEBI:15378"/>
        <dbReference type="ChEBI" id="CHEBI:57476"/>
        <dbReference type="ChEBI" id="CHEBI:57783"/>
        <dbReference type="ChEBI" id="CHEBI:58349"/>
        <dbReference type="ChEBI" id="CHEBI:537519"/>
        <dbReference type="EC" id="1.1.1.3"/>
    </reaction>
</comment>
<dbReference type="Gene3D" id="3.30.70.260">
    <property type="match status" value="1"/>
</dbReference>
<comment type="caution">
    <text evidence="15">The sequence shown here is derived from an EMBL/GenBank/DDBJ whole genome shotgun (WGS) entry which is preliminary data.</text>
</comment>
<evidence type="ECO:0000256" key="2">
    <source>
        <dbReference type="ARBA" id="ARBA00005062"/>
    </source>
</evidence>
<dbReference type="PANTHER" id="PTHR43331">
    <property type="entry name" value="HOMOSERINE DEHYDROGENASE"/>
    <property type="match status" value="1"/>
</dbReference>
<comment type="pathway">
    <text evidence="2 11">Amino-acid biosynthesis; L-methionine biosynthesis via de novo pathway; L-homoserine from L-aspartate: step 3/3.</text>
</comment>
<dbReference type="InterPro" id="IPR001342">
    <property type="entry name" value="HDH_cat"/>
</dbReference>
<evidence type="ECO:0000256" key="9">
    <source>
        <dbReference type="ARBA" id="ARBA00023002"/>
    </source>
</evidence>
<dbReference type="GO" id="GO:0050661">
    <property type="term" value="F:NADP binding"/>
    <property type="evidence" value="ECO:0007669"/>
    <property type="project" value="InterPro"/>
</dbReference>
<evidence type="ECO:0000256" key="6">
    <source>
        <dbReference type="ARBA" id="ARBA00022605"/>
    </source>
</evidence>
<reference evidence="15 16" key="1">
    <citation type="submission" date="2006-04" db="EMBL/GenBank/DDBJ databases">
        <authorList>
            <person name="Nierman W.C."/>
        </authorList>
    </citation>
    <scope>NUCLEOTIDE SEQUENCE [LARGE SCALE GENOMIC DNA]</scope>
    <source>
        <strain evidence="15 16">DW4/3-1</strain>
    </source>
</reference>
<evidence type="ECO:0000256" key="10">
    <source>
        <dbReference type="ARBA" id="ARBA00023167"/>
    </source>
</evidence>
<keyword evidence="10 11" id="KW-0486">Methionine biosynthesis</keyword>
<sequence length="515" mass="54157">MRGPGGGLPELRPGRGAQPRGCGHHARQHAHLCRRRGAGSHPGGGRAPGSAHSADVAGTAGVRGEARTGRKEERMKEIGIALLGLGNVGLGTYRILADHARDIERRLGARVRVRHILGRERGRARPDDVPAELFTHSIEAILADPEVAVVVELMGGLTPAREYLERSIASGRHVVTANKALLTTHGEALFSQALARGVDLHFEAAVCGGIPIIRTLREALAADRVSSIHGIVNGTTNFILSAMADERATYADALAQAQKLGYAEADPTLDVSGMDAAQKLCLLASLAFATRVSPQDVHVEGITSLLPLDIRLGSEAGYVLKLLAIAQRSSEGLDVRVHPAFIPSASPLADVRGAFNAVLLQSAALGASLFSGLGAGSLPTGSAVVADIIDICRNLLAGVSGRLPMLCPPYLQEAPRVPAVQRRGPFYLRFSVSDEPGVLGSIATVLGERGVSLASVLQRPARPEDPHATIVVFTHTTREQDVQAAVQWIDALKSTRAPTQVIRIEEGPGVLRAGG</sequence>
<comment type="similarity">
    <text evidence="3 12">Belongs to the homoserine dehydrogenase family.</text>
</comment>
<dbReference type="Gene3D" id="3.30.360.10">
    <property type="entry name" value="Dihydrodipicolinate Reductase, domain 2"/>
    <property type="match status" value="1"/>
</dbReference>
<evidence type="ECO:0000256" key="13">
    <source>
        <dbReference type="SAM" id="MobiDB-lite"/>
    </source>
</evidence>
<feature type="region of interest" description="Disordered" evidence="13">
    <location>
        <begin position="1"/>
        <end position="71"/>
    </location>
</feature>
<dbReference type="InterPro" id="IPR019811">
    <property type="entry name" value="HDH_CS"/>
</dbReference>
<evidence type="ECO:0000256" key="5">
    <source>
        <dbReference type="ARBA" id="ARBA00013376"/>
    </source>
</evidence>
<dbReference type="AlphaFoldDB" id="Q09AZ7"/>
<keyword evidence="7 11" id="KW-0791">Threonine biosynthesis</keyword>
<evidence type="ECO:0000313" key="15">
    <source>
        <dbReference type="EMBL" id="EAU68883.1"/>
    </source>
</evidence>
<dbReference type="SUPFAM" id="SSF51735">
    <property type="entry name" value="NAD(P)-binding Rossmann-fold domains"/>
    <property type="match status" value="1"/>
</dbReference>
<dbReference type="GO" id="GO:0009086">
    <property type="term" value="P:methionine biosynthetic process"/>
    <property type="evidence" value="ECO:0007669"/>
    <property type="project" value="UniProtKB-KW"/>
</dbReference>
<dbReference type="PATRIC" id="fig|378806.16.peg.8230"/>
<evidence type="ECO:0000256" key="1">
    <source>
        <dbReference type="ARBA" id="ARBA00005056"/>
    </source>
</evidence>
<feature type="domain" description="ACT" evidence="14">
    <location>
        <begin position="427"/>
        <end position="503"/>
    </location>
</feature>
<dbReference type="GO" id="GO:0009088">
    <property type="term" value="P:threonine biosynthetic process"/>
    <property type="evidence" value="ECO:0007669"/>
    <property type="project" value="UniProtKB-UniPathway"/>
</dbReference>
<dbReference type="Pfam" id="PF03447">
    <property type="entry name" value="NAD_binding_3"/>
    <property type="match status" value="1"/>
</dbReference>
<dbReference type="InterPro" id="IPR002912">
    <property type="entry name" value="ACT_dom"/>
</dbReference>
<gene>
    <name evidence="15" type="ORF">STIAU_6851</name>
</gene>
<dbReference type="UniPathway" id="UPA00050">
    <property type="reaction ID" value="UER00063"/>
</dbReference>
<dbReference type="PROSITE" id="PS51671">
    <property type="entry name" value="ACT"/>
    <property type="match status" value="1"/>
</dbReference>
<evidence type="ECO:0000256" key="3">
    <source>
        <dbReference type="ARBA" id="ARBA00006753"/>
    </source>
</evidence>
<dbReference type="UniPathway" id="UPA00051">
    <property type="reaction ID" value="UER00465"/>
</dbReference>
<organism evidence="15 16">
    <name type="scientific">Stigmatella aurantiaca (strain DW4/3-1)</name>
    <dbReference type="NCBI Taxonomy" id="378806"/>
    <lineage>
        <taxon>Bacteria</taxon>
        <taxon>Pseudomonadati</taxon>
        <taxon>Myxococcota</taxon>
        <taxon>Myxococcia</taxon>
        <taxon>Myxococcales</taxon>
        <taxon>Cystobacterineae</taxon>
        <taxon>Archangiaceae</taxon>
        <taxon>Stigmatella</taxon>
    </lineage>
</organism>
<feature type="compositionally biased region" description="Basic residues" evidence="13">
    <location>
        <begin position="22"/>
        <end position="38"/>
    </location>
</feature>
<dbReference type="NCBIfam" id="NF004976">
    <property type="entry name" value="PRK06349.1"/>
    <property type="match status" value="1"/>
</dbReference>
<dbReference type="Pfam" id="PF01842">
    <property type="entry name" value="ACT"/>
    <property type="match status" value="1"/>
</dbReference>
<name>Q09AZ7_STIAD</name>
<dbReference type="SUPFAM" id="SSF55347">
    <property type="entry name" value="Glyceraldehyde-3-phosphate dehydrogenase-like, C-terminal domain"/>
    <property type="match status" value="1"/>
</dbReference>
<dbReference type="FunFam" id="3.30.360.10:FF:000005">
    <property type="entry name" value="Homoserine dehydrogenase"/>
    <property type="match status" value="1"/>
</dbReference>
<accession>Q09AZ7</accession>
<dbReference type="Proteomes" id="UP000032702">
    <property type="component" value="Unassembled WGS sequence"/>
</dbReference>
<evidence type="ECO:0000313" key="16">
    <source>
        <dbReference type="Proteomes" id="UP000032702"/>
    </source>
</evidence>
<dbReference type="InterPro" id="IPR005106">
    <property type="entry name" value="Asp/hSer_DH_NAD-bd"/>
</dbReference>
<evidence type="ECO:0000256" key="11">
    <source>
        <dbReference type="RuleBase" id="RU000579"/>
    </source>
</evidence>
<protein>
    <recommendedName>
        <fullName evidence="5 11">Homoserine dehydrogenase</fullName>
        <ecNumber evidence="4 11">1.1.1.3</ecNumber>
    </recommendedName>
</protein>
<comment type="pathway">
    <text evidence="1 11">Amino-acid biosynthesis; L-threonine biosynthesis; L-threonine from L-aspartate: step 3/5.</text>
</comment>
<dbReference type="InterPro" id="IPR045865">
    <property type="entry name" value="ACT-like_dom_sf"/>
</dbReference>
<evidence type="ECO:0000256" key="4">
    <source>
        <dbReference type="ARBA" id="ARBA00013213"/>
    </source>
</evidence>
<dbReference type="Pfam" id="PF00742">
    <property type="entry name" value="Homoserine_dh"/>
    <property type="match status" value="1"/>
</dbReference>
<dbReference type="SUPFAM" id="SSF55021">
    <property type="entry name" value="ACT-like"/>
    <property type="match status" value="1"/>
</dbReference>
<evidence type="ECO:0000259" key="14">
    <source>
        <dbReference type="PROSITE" id="PS51671"/>
    </source>
</evidence>
<dbReference type="PROSITE" id="PS01042">
    <property type="entry name" value="HOMOSER_DHGENASE"/>
    <property type="match status" value="1"/>
</dbReference>
<dbReference type="PANTHER" id="PTHR43331:SF1">
    <property type="entry name" value="HOMOSERINE DEHYDROGENASE"/>
    <property type="match status" value="1"/>
</dbReference>
<evidence type="ECO:0000256" key="8">
    <source>
        <dbReference type="ARBA" id="ARBA00022857"/>
    </source>
</evidence>
<dbReference type="EC" id="1.1.1.3" evidence="4 11"/>
<keyword evidence="9 11" id="KW-0560">Oxidoreductase</keyword>